<feature type="compositionally biased region" description="Low complexity" evidence="1">
    <location>
        <begin position="16"/>
        <end position="31"/>
    </location>
</feature>
<gene>
    <name evidence="3" type="ORF">B0H67DRAFT_664066</name>
</gene>
<feature type="compositionally biased region" description="Pro residues" evidence="1">
    <location>
        <begin position="964"/>
        <end position="979"/>
    </location>
</feature>
<dbReference type="Pfam" id="PF00850">
    <property type="entry name" value="Hist_deacetyl"/>
    <property type="match status" value="1"/>
</dbReference>
<dbReference type="InterPro" id="IPR053244">
    <property type="entry name" value="HDAC_HD_type_1"/>
</dbReference>
<feature type="compositionally biased region" description="Low complexity" evidence="1">
    <location>
        <begin position="51"/>
        <end position="70"/>
    </location>
</feature>
<feature type="region of interest" description="Disordered" evidence="1">
    <location>
        <begin position="638"/>
        <end position="665"/>
    </location>
</feature>
<dbReference type="InterPro" id="IPR023696">
    <property type="entry name" value="Ureohydrolase_dom_sf"/>
</dbReference>
<feature type="compositionally biased region" description="Basic residues" evidence="1">
    <location>
        <begin position="1040"/>
        <end position="1051"/>
    </location>
</feature>
<feature type="compositionally biased region" description="Basic and acidic residues" evidence="1">
    <location>
        <begin position="912"/>
        <end position="926"/>
    </location>
</feature>
<comment type="caution">
    <text evidence="3">The sequence shown here is derived from an EMBL/GenBank/DDBJ whole genome shotgun (WGS) entry which is preliminary data.</text>
</comment>
<evidence type="ECO:0000256" key="1">
    <source>
        <dbReference type="SAM" id="MobiDB-lite"/>
    </source>
</evidence>
<feature type="region of interest" description="Disordered" evidence="1">
    <location>
        <begin position="741"/>
        <end position="1120"/>
    </location>
</feature>
<feature type="region of interest" description="Disordered" evidence="1">
    <location>
        <begin position="98"/>
        <end position="137"/>
    </location>
</feature>
<dbReference type="CDD" id="cd09998">
    <property type="entry name" value="HDAC_Hos3"/>
    <property type="match status" value="1"/>
</dbReference>
<dbReference type="EMBL" id="JAUKUA010000004">
    <property type="protein sequence ID" value="KAK0714560.1"/>
    <property type="molecule type" value="Genomic_DNA"/>
</dbReference>
<feature type="compositionally biased region" description="Polar residues" evidence="1">
    <location>
        <begin position="798"/>
        <end position="811"/>
    </location>
</feature>
<organism evidence="3 4">
    <name type="scientific">Lasiosphaeris hirsuta</name>
    <dbReference type="NCBI Taxonomy" id="260670"/>
    <lineage>
        <taxon>Eukaryota</taxon>
        <taxon>Fungi</taxon>
        <taxon>Dikarya</taxon>
        <taxon>Ascomycota</taxon>
        <taxon>Pezizomycotina</taxon>
        <taxon>Sordariomycetes</taxon>
        <taxon>Sordariomycetidae</taxon>
        <taxon>Sordariales</taxon>
        <taxon>Lasiosphaeriaceae</taxon>
        <taxon>Lasiosphaeris</taxon>
    </lineage>
</organism>
<dbReference type="InterPro" id="IPR000286">
    <property type="entry name" value="HDACs"/>
</dbReference>
<dbReference type="PANTHER" id="PTHR47558:SF1">
    <property type="entry name" value="HISTONE DEACETYLASE HOS3"/>
    <property type="match status" value="1"/>
</dbReference>
<dbReference type="GO" id="GO:0005634">
    <property type="term" value="C:nucleus"/>
    <property type="evidence" value="ECO:0007669"/>
    <property type="project" value="TreeGrafter"/>
</dbReference>
<dbReference type="InterPro" id="IPR023801">
    <property type="entry name" value="His_deacetylse_dom"/>
</dbReference>
<evidence type="ECO:0000313" key="4">
    <source>
        <dbReference type="Proteomes" id="UP001172102"/>
    </source>
</evidence>
<dbReference type="SUPFAM" id="SSF52768">
    <property type="entry name" value="Arginase/deacetylase"/>
    <property type="match status" value="1"/>
</dbReference>
<dbReference type="Gene3D" id="3.40.800.20">
    <property type="entry name" value="Histone deacetylase domain"/>
    <property type="match status" value="1"/>
</dbReference>
<accession>A0AA40DT48</accession>
<feature type="compositionally biased region" description="Polar residues" evidence="1">
    <location>
        <begin position="894"/>
        <end position="911"/>
    </location>
</feature>
<dbReference type="InterPro" id="IPR037138">
    <property type="entry name" value="His_deacetylse_dom_sf"/>
</dbReference>
<dbReference type="FunFam" id="3.40.800.20:FF:000011">
    <property type="entry name" value="Histone deacetylase HOS3"/>
    <property type="match status" value="1"/>
</dbReference>
<dbReference type="AlphaFoldDB" id="A0AA40DT48"/>
<feature type="compositionally biased region" description="Basic and acidic residues" evidence="1">
    <location>
        <begin position="935"/>
        <end position="952"/>
    </location>
</feature>
<feature type="compositionally biased region" description="Low complexity" evidence="1">
    <location>
        <begin position="1086"/>
        <end position="1107"/>
    </location>
</feature>
<dbReference type="PANTHER" id="PTHR47558">
    <property type="entry name" value="HISTONE DEACETYLASE HOS3"/>
    <property type="match status" value="1"/>
</dbReference>
<dbReference type="GO" id="GO:0004407">
    <property type="term" value="F:histone deacetylase activity"/>
    <property type="evidence" value="ECO:0007669"/>
    <property type="project" value="TreeGrafter"/>
</dbReference>
<feature type="compositionally biased region" description="Polar residues" evidence="1">
    <location>
        <begin position="833"/>
        <end position="852"/>
    </location>
</feature>
<feature type="compositionally biased region" description="Low complexity" evidence="1">
    <location>
        <begin position="879"/>
        <end position="891"/>
    </location>
</feature>
<dbReference type="Proteomes" id="UP001172102">
    <property type="component" value="Unassembled WGS sequence"/>
</dbReference>
<feature type="region of interest" description="Disordered" evidence="1">
    <location>
        <begin position="601"/>
        <end position="620"/>
    </location>
</feature>
<sequence>MAQPANKAREAGDNDLAQSLKQLSISASSPSPAKPRSPRPLSSGHFKPAVSRSPSTTRPSSSMRSPMRSPLNGASTNGSPSRSATPTLLRKASLNSLHSANGVAPPRRSSSANILSPRSPLRSVSPPEMPVKPAPTAESVASDYFQAELTAHHGQDHRLPTETIVFLHDACYGHRFSRPRTSRAALTTIVERPERIKACALGVSAAYVRLGDRHEEGVFPIRPRANPASLPSIPFRIQKTTRRLSLTSQTVTNVHGVKWMEELKSMCDSAEAKLAMNGKELQRPEAERAANGDAPKKLHEGDLYLCAESLDALEGSLGGLCDAVDAIFKPQGPKRAFVAIRPPGHHCSASYPSGFCWINNVHIGIMHAILSHGLTHAAIIDFDLHHGDGSQSIAWQHNARGVGLSKNAALWKKTSIGYFSLHDINSYPCEMGDEEKVRNASICIDNAHGQSIWNVHLQPWKTEAEFWALYETRYSVLLEKTRHYLKAQTDRLRAAGLNPRAAIFLSAGFDASEWEGAGMQRHNVNVPTEFYARLTRDVVRIAVEEGTGVEGRIVSVLEGGYSDRALCSGVLSHLCGLAGDDPAPKEQDFNGLGYEMGQRMGAVRGRKDSSASERGSRRYEPSWWSAAELEQLEDTMAPPLEPRKPRVAAPPPTYSTPTAASVARKVTPRLRRSVSGLLPGANGLPMSRAPSPPPPEVPWTIAAHELSKLLIPTGRQTDSCTHEDLNAEATRARRDRQSVLAQSLPPGAVPTAQAERAPTRMGLRGRKAKQSPPIDEEGTEDRRKTIAGAATVVGKAPKQSSRRLSAASTIVSEGAEPVPPAVRPAPIRGFTKPDTSANVRPESSMSARTANGNPLAVKKTRAPVKKEPVQRAPRGLKKLPGALGTGTAAAPRTSPLSATPTNGSPDSSSADKTMDDMEKLTGDMKKIKITLVTKAQRETRERERLAREKLQHTDSISVALPTPENKPMPQPDHPSPPALSLPDKFPSTNPSPGRDYFPEQSPELPAGPLTPASPRAPVLDPQRVPLPSSSPMPASPSRRSPSRRSPSRRSPARSSPTRGWSSSAISTPADIFIPYQPEGPTPAPVPQNQQPQQPQVLQWLLPNTETPVPTPAPTPSTMRRADLPVFTATSAIPFAPRSDSAALTPQGAVAPKRVDQSIWEIPETPQK</sequence>
<proteinExistence type="predicted"/>
<feature type="region of interest" description="Disordered" evidence="1">
    <location>
        <begin position="1"/>
        <end position="85"/>
    </location>
</feature>
<protein>
    <recommendedName>
        <fullName evidence="2">Histone deacetylase domain-containing protein</fullName>
    </recommendedName>
</protein>
<feature type="compositionally biased region" description="Polar residues" evidence="1">
    <location>
        <begin position="72"/>
        <end position="85"/>
    </location>
</feature>
<keyword evidence="4" id="KW-1185">Reference proteome</keyword>
<dbReference type="PRINTS" id="PR01270">
    <property type="entry name" value="HDASUPER"/>
</dbReference>
<evidence type="ECO:0000313" key="3">
    <source>
        <dbReference type="EMBL" id="KAK0714560.1"/>
    </source>
</evidence>
<feature type="compositionally biased region" description="Basic and acidic residues" evidence="1">
    <location>
        <begin position="605"/>
        <end position="620"/>
    </location>
</feature>
<name>A0AA40DT48_9PEZI</name>
<reference evidence="3" key="1">
    <citation type="submission" date="2023-06" db="EMBL/GenBank/DDBJ databases">
        <title>Genome-scale phylogeny and comparative genomics of the fungal order Sordariales.</title>
        <authorList>
            <consortium name="Lawrence Berkeley National Laboratory"/>
            <person name="Hensen N."/>
            <person name="Bonometti L."/>
            <person name="Westerberg I."/>
            <person name="Brannstrom I.O."/>
            <person name="Guillou S."/>
            <person name="Cros-Aarteil S."/>
            <person name="Calhoun S."/>
            <person name="Haridas S."/>
            <person name="Kuo A."/>
            <person name="Mondo S."/>
            <person name="Pangilinan J."/>
            <person name="Riley R."/>
            <person name="Labutti K."/>
            <person name="Andreopoulos B."/>
            <person name="Lipzen A."/>
            <person name="Chen C."/>
            <person name="Yanf M."/>
            <person name="Daum C."/>
            <person name="Ng V."/>
            <person name="Clum A."/>
            <person name="Steindorff A."/>
            <person name="Ohm R."/>
            <person name="Martin F."/>
            <person name="Silar P."/>
            <person name="Natvig D."/>
            <person name="Lalanne C."/>
            <person name="Gautier V."/>
            <person name="Ament-Velasquez S.L."/>
            <person name="Kruys A."/>
            <person name="Hutchinson M.I."/>
            <person name="Powell A.J."/>
            <person name="Barry K."/>
            <person name="Miller A.N."/>
            <person name="Grigoriev I.V."/>
            <person name="Debuchy R."/>
            <person name="Gladieux P."/>
            <person name="Thoren M.H."/>
            <person name="Johannesson H."/>
        </authorList>
    </citation>
    <scope>NUCLEOTIDE SEQUENCE</scope>
    <source>
        <strain evidence="3">SMH4607-1</strain>
    </source>
</reference>
<dbReference type="GO" id="GO:0010468">
    <property type="term" value="P:regulation of gene expression"/>
    <property type="evidence" value="ECO:0007669"/>
    <property type="project" value="UniProtKB-ARBA"/>
</dbReference>
<feature type="compositionally biased region" description="Polar residues" evidence="1">
    <location>
        <begin position="1057"/>
        <end position="1066"/>
    </location>
</feature>
<feature type="compositionally biased region" description="Low complexity" evidence="1">
    <location>
        <begin position="115"/>
        <end position="126"/>
    </location>
</feature>
<feature type="domain" description="Histone deacetylase" evidence="2">
    <location>
        <begin position="244"/>
        <end position="575"/>
    </location>
</feature>
<evidence type="ECO:0000259" key="2">
    <source>
        <dbReference type="Pfam" id="PF00850"/>
    </source>
</evidence>